<dbReference type="Proteomes" id="UP000676310">
    <property type="component" value="Unassembled WGS sequence"/>
</dbReference>
<protein>
    <submittedName>
        <fullName evidence="2">Uncharacterized protein</fullName>
    </submittedName>
</protein>
<accession>A0A8J2MYJ7</accession>
<feature type="region of interest" description="Disordered" evidence="1">
    <location>
        <begin position="396"/>
        <end position="426"/>
    </location>
</feature>
<dbReference type="EMBL" id="CAJRGZ010000017">
    <property type="protein sequence ID" value="CAG5155824.1"/>
    <property type="molecule type" value="Genomic_DNA"/>
</dbReference>
<evidence type="ECO:0000256" key="1">
    <source>
        <dbReference type="SAM" id="MobiDB-lite"/>
    </source>
</evidence>
<reference evidence="2" key="1">
    <citation type="submission" date="2021-05" db="EMBL/GenBank/DDBJ databases">
        <authorList>
            <person name="Stam R."/>
        </authorList>
    </citation>
    <scope>NUCLEOTIDE SEQUENCE</scope>
    <source>
        <strain evidence="2">CS162</strain>
    </source>
</reference>
<keyword evidence="3" id="KW-1185">Reference proteome</keyword>
<feature type="compositionally biased region" description="Basic and acidic residues" evidence="1">
    <location>
        <begin position="49"/>
        <end position="59"/>
    </location>
</feature>
<dbReference type="OrthoDB" id="5423564at2759"/>
<evidence type="ECO:0000313" key="3">
    <source>
        <dbReference type="Proteomes" id="UP000676310"/>
    </source>
</evidence>
<organism evidence="2 3">
    <name type="scientific">Alternaria atra</name>
    <dbReference type="NCBI Taxonomy" id="119953"/>
    <lineage>
        <taxon>Eukaryota</taxon>
        <taxon>Fungi</taxon>
        <taxon>Dikarya</taxon>
        <taxon>Ascomycota</taxon>
        <taxon>Pezizomycotina</taxon>
        <taxon>Dothideomycetes</taxon>
        <taxon>Pleosporomycetidae</taxon>
        <taxon>Pleosporales</taxon>
        <taxon>Pleosporineae</taxon>
        <taxon>Pleosporaceae</taxon>
        <taxon>Alternaria</taxon>
        <taxon>Alternaria sect. Ulocladioides</taxon>
    </lineage>
</organism>
<comment type="caution">
    <text evidence="2">The sequence shown here is derived from an EMBL/GenBank/DDBJ whole genome shotgun (WGS) entry which is preliminary data.</text>
</comment>
<dbReference type="RefSeq" id="XP_043167396.1">
    <property type="nucleotide sequence ID" value="XM_043311461.1"/>
</dbReference>
<gene>
    <name evidence="2" type="ORF">ALTATR162_LOCUS3853</name>
</gene>
<evidence type="ECO:0000313" key="2">
    <source>
        <dbReference type="EMBL" id="CAG5155824.1"/>
    </source>
</evidence>
<proteinExistence type="predicted"/>
<feature type="region of interest" description="Disordered" evidence="1">
    <location>
        <begin position="45"/>
        <end position="70"/>
    </location>
</feature>
<dbReference type="AlphaFoldDB" id="A0A8J2MYJ7"/>
<sequence length="426" mass="49439">MKQRALEWAGPYGAWCSVCSPEPEETHMNLPFCFITLPSEPAMNAAGRTSDHPFKDLRSARRTHQRSKRYPERIYSGNKRRRSDKFRPARIAALKDTYKGIESREWEGDWYAEWAHKVDMEHMDDIAAYTLFGKNAAFFEGRDEGETTKGEDFGSWARRRIAEMRRVKEYRMHSYGIPTSPTPLYILPHTMRNDSRPGRTSATILTAPLAKPHETTLPATLSDIRAHLALARALTPSANLKQRCRSRNIPVLPVIQGYSWWGEYTWQWHRNMSGCWFLGYEYGCREECVGQCTCLCWGSMVDKCYCEEFGVGTEWEVPAPEDVQRCSLVEWVRGELMEILEEDEIISKRETRRVEEERSLDEFDRDWEAGFDHEWEWRQCLDDDYVILEKNEGDSEAWSAVSGADESPLADFDMALQSPVEAEPER</sequence>
<dbReference type="GeneID" id="67015455"/>
<name>A0A8J2MYJ7_9PLEO</name>